<organism evidence="2 3">
    <name type="scientific">Nesterenkonia lacusekhoensis</name>
    <dbReference type="NCBI Taxonomy" id="150832"/>
    <lineage>
        <taxon>Bacteria</taxon>
        <taxon>Bacillati</taxon>
        <taxon>Actinomycetota</taxon>
        <taxon>Actinomycetes</taxon>
        <taxon>Micrococcales</taxon>
        <taxon>Micrococcaceae</taxon>
        <taxon>Nesterenkonia</taxon>
    </lineage>
</organism>
<keyword evidence="3" id="KW-1185">Reference proteome</keyword>
<accession>A0ABS4T608</accession>
<name>A0ABS4T608_9MICC</name>
<evidence type="ECO:0000259" key="1">
    <source>
        <dbReference type="Pfam" id="PF00462"/>
    </source>
</evidence>
<sequence>MADLPTVTVYSTPICVQCKATYRHLDKHGVTYEVVDLSTDSEAMAAIKEMDYSKAPVVIVREPGATEDTHWQGYRPDLIEKHITAHLQEAAA</sequence>
<dbReference type="SUPFAM" id="SSF52833">
    <property type="entry name" value="Thioredoxin-like"/>
    <property type="match status" value="1"/>
</dbReference>
<dbReference type="Proteomes" id="UP001519331">
    <property type="component" value="Unassembled WGS sequence"/>
</dbReference>
<dbReference type="RefSeq" id="WP_210051553.1">
    <property type="nucleotide sequence ID" value="NZ_JAGINX010000002.1"/>
</dbReference>
<proteinExistence type="predicted"/>
<evidence type="ECO:0000313" key="2">
    <source>
        <dbReference type="EMBL" id="MBP2319595.1"/>
    </source>
</evidence>
<dbReference type="EMBL" id="JAGINX010000002">
    <property type="protein sequence ID" value="MBP2319595.1"/>
    <property type="molecule type" value="Genomic_DNA"/>
</dbReference>
<dbReference type="InterPro" id="IPR036249">
    <property type="entry name" value="Thioredoxin-like_sf"/>
</dbReference>
<dbReference type="InterPro" id="IPR002109">
    <property type="entry name" value="Glutaredoxin"/>
</dbReference>
<comment type="caution">
    <text evidence="2">The sequence shown here is derived from an EMBL/GenBank/DDBJ whole genome shotgun (WGS) entry which is preliminary data.</text>
</comment>
<evidence type="ECO:0000313" key="3">
    <source>
        <dbReference type="Proteomes" id="UP001519331"/>
    </source>
</evidence>
<dbReference type="PROSITE" id="PS51354">
    <property type="entry name" value="GLUTAREDOXIN_2"/>
    <property type="match status" value="1"/>
</dbReference>
<dbReference type="CDD" id="cd02976">
    <property type="entry name" value="NrdH"/>
    <property type="match status" value="1"/>
</dbReference>
<dbReference type="Pfam" id="PF00462">
    <property type="entry name" value="Glutaredoxin"/>
    <property type="match status" value="1"/>
</dbReference>
<feature type="domain" description="Glutaredoxin" evidence="1">
    <location>
        <begin position="7"/>
        <end position="61"/>
    </location>
</feature>
<reference evidence="2 3" key="1">
    <citation type="submission" date="2021-03" db="EMBL/GenBank/DDBJ databases">
        <title>Sequencing the genomes of 1000 actinobacteria strains.</title>
        <authorList>
            <person name="Klenk H.-P."/>
        </authorList>
    </citation>
    <scope>NUCLEOTIDE SEQUENCE [LARGE SCALE GENOMIC DNA]</scope>
    <source>
        <strain evidence="2 3">DSM 12544</strain>
    </source>
</reference>
<protein>
    <submittedName>
        <fullName evidence="2">Glutaredoxin-like protein NrdH</fullName>
    </submittedName>
</protein>
<dbReference type="Gene3D" id="3.40.30.10">
    <property type="entry name" value="Glutaredoxin"/>
    <property type="match status" value="1"/>
</dbReference>
<gene>
    <name evidence="2" type="ORF">JOF45_002678</name>
</gene>